<evidence type="ECO:0000313" key="2">
    <source>
        <dbReference type="Proteomes" id="UP000263185"/>
    </source>
</evidence>
<dbReference type="KEGG" id="vg:64764028"/>
<dbReference type="Proteomes" id="UP000263185">
    <property type="component" value="Segment"/>
</dbReference>
<reference evidence="1 2" key="1">
    <citation type="submission" date="2018-07" db="EMBL/GenBank/DDBJ databases">
        <authorList>
            <person name="Fast K.M."/>
            <person name="Castleberry S."/>
            <person name="Jones I.K."/>
            <person name="Larrimore J.D."/>
            <person name="Long C.A."/>
            <person name="Pritchett N.C."/>
            <person name="Keener T."/>
            <person name="Sandel M.W."/>
            <person name="Bollivar D.W."/>
            <person name="Garlena R.A."/>
            <person name="Russell D.A."/>
            <person name="Pope W.H."/>
            <person name="Jacobs-Sera D."/>
            <person name="Hatfull G.F."/>
        </authorList>
    </citation>
    <scope>NUCLEOTIDE SEQUENCE [LARGE SCALE GENOMIC DNA]</scope>
</reference>
<keyword evidence="2" id="KW-1185">Reference proteome</keyword>
<gene>
    <name evidence="1" type="primary">60</name>
    <name evidence="1" type="ORF">SEA_CANE17_60</name>
</gene>
<name>A0A346N8N9_9CAUD</name>
<evidence type="ECO:0000313" key="1">
    <source>
        <dbReference type="EMBL" id="AXQ51674.1"/>
    </source>
</evidence>
<organism evidence="1 2">
    <name type="scientific">Mycobacterium phage Cane17</name>
    <dbReference type="NCBI Taxonomy" id="2301548"/>
    <lineage>
        <taxon>Viruses</taxon>
        <taxon>Duplodnaviria</taxon>
        <taxon>Heunggongvirae</taxon>
        <taxon>Uroviricota</taxon>
        <taxon>Caudoviricetes</taxon>
        <taxon>Ceeclamvirinae</taxon>
        <taxon>Bixzunavirus</taxon>
        <taxon>Bixzunavirus cane17</taxon>
    </lineage>
</organism>
<dbReference type="GeneID" id="64764028"/>
<protein>
    <submittedName>
        <fullName evidence="1">Uncharacterized protein</fullName>
    </submittedName>
</protein>
<dbReference type="RefSeq" id="YP_010057245.1">
    <property type="nucleotide sequence ID" value="NC_054716.1"/>
</dbReference>
<sequence length="81" mass="9382">MATEIYINYRIEWDIPEDDPTVQLGRPSHLEVVFDGAEGQSQGEERLQILREAEKRGMCSNIKVAHRRVTVETEEWKDGQP</sequence>
<dbReference type="EMBL" id="MH697579">
    <property type="protein sequence ID" value="AXQ51674.1"/>
    <property type="molecule type" value="Genomic_DNA"/>
</dbReference>
<proteinExistence type="predicted"/>
<accession>A0A346N8N9</accession>